<feature type="repeat" description="WD" evidence="5">
    <location>
        <begin position="180"/>
        <end position="212"/>
    </location>
</feature>
<sequence length="234" mass="25378">MVHHRDVREASLRPFKRCAGHRQEVCGLKWARDGGPLASGGNDNKVCIWDLRGSKRASAAGSSGSGSGGGGEDGGGGDTPLWKFHEHTAAVKALAWDPHVSGVLATGGGTQDKHIRFWNTFSGTMLSELDTGSQLTFKVCNLIWSLTSHELVSTHGFSSTTAQNQICIWKYPNLNMVASLTGHTHRVLYLAMSPDGETIVTGAGDETLRFWNAFPKKEGGERRESRLDYGKLIR</sequence>
<dbReference type="InterPro" id="IPR056150">
    <property type="entry name" value="WD40_CDC20-Fz"/>
</dbReference>
<keyword evidence="2 5" id="KW-0853">WD repeat</keyword>
<protein>
    <recommendedName>
        <fullName evidence="7">CDC20/Fizzy WD40 domain-containing protein</fullName>
    </recommendedName>
</protein>
<dbReference type="OrthoDB" id="10263272at2759"/>
<evidence type="ECO:0000256" key="5">
    <source>
        <dbReference type="PROSITE-ProRule" id="PRU00221"/>
    </source>
</evidence>
<feature type="compositionally biased region" description="Gly residues" evidence="6">
    <location>
        <begin position="63"/>
        <end position="78"/>
    </location>
</feature>
<feature type="repeat" description="WD" evidence="5">
    <location>
        <begin position="18"/>
        <end position="59"/>
    </location>
</feature>
<evidence type="ECO:0000256" key="6">
    <source>
        <dbReference type="SAM" id="MobiDB-lite"/>
    </source>
</evidence>
<dbReference type="PROSITE" id="PS50082">
    <property type="entry name" value="WD_REPEATS_2"/>
    <property type="match status" value="2"/>
</dbReference>
<reference evidence="8 9" key="1">
    <citation type="submission" date="2016-03" db="EMBL/GenBank/DDBJ databases">
        <title>Comparative genomics of the ectomycorrhizal sister species Rhizopogon vinicolor and Rhizopogon vesiculosus (Basidiomycota: Boletales) reveals a divergence of the mating type B locus.</title>
        <authorList>
            <person name="Mujic A.B."/>
            <person name="Kuo A."/>
            <person name="Tritt A."/>
            <person name="Lipzen A."/>
            <person name="Chen C."/>
            <person name="Johnson J."/>
            <person name="Sharma A."/>
            <person name="Barry K."/>
            <person name="Grigoriev I.V."/>
            <person name="Spatafora J.W."/>
        </authorList>
    </citation>
    <scope>NUCLEOTIDE SEQUENCE [LARGE SCALE GENOMIC DNA]</scope>
    <source>
        <strain evidence="8 9">AM-OR11-056</strain>
    </source>
</reference>
<dbReference type="InterPro" id="IPR033010">
    <property type="entry name" value="Cdc20/Fizzy"/>
</dbReference>
<dbReference type="InterPro" id="IPR015943">
    <property type="entry name" value="WD40/YVTN_repeat-like_dom_sf"/>
</dbReference>
<dbReference type="AlphaFoldDB" id="A0A1J8QEC0"/>
<dbReference type="GO" id="GO:0031145">
    <property type="term" value="P:anaphase-promoting complex-dependent catabolic process"/>
    <property type="evidence" value="ECO:0007669"/>
    <property type="project" value="TreeGrafter"/>
</dbReference>
<dbReference type="Gene3D" id="2.130.10.10">
    <property type="entry name" value="YVTN repeat-like/Quinoprotein amine dehydrogenase"/>
    <property type="match status" value="1"/>
</dbReference>
<dbReference type="PROSITE" id="PS50294">
    <property type="entry name" value="WD_REPEATS_REGION"/>
    <property type="match status" value="2"/>
</dbReference>
<dbReference type="SMART" id="SM00320">
    <property type="entry name" value="WD40"/>
    <property type="match status" value="3"/>
</dbReference>
<keyword evidence="3" id="KW-0677">Repeat</keyword>
<dbReference type="GO" id="GO:1990757">
    <property type="term" value="F:ubiquitin ligase activator activity"/>
    <property type="evidence" value="ECO:0007669"/>
    <property type="project" value="TreeGrafter"/>
</dbReference>
<keyword evidence="9" id="KW-1185">Reference proteome</keyword>
<dbReference type="SUPFAM" id="SSF50978">
    <property type="entry name" value="WD40 repeat-like"/>
    <property type="match status" value="1"/>
</dbReference>
<comment type="caution">
    <text evidence="8">The sequence shown here is derived from an EMBL/GenBank/DDBJ whole genome shotgun (WGS) entry which is preliminary data.</text>
</comment>
<dbReference type="PANTHER" id="PTHR19918:SF1">
    <property type="entry name" value="FIZZY-RELATED PROTEIN HOMOLOG"/>
    <property type="match status" value="1"/>
</dbReference>
<evidence type="ECO:0000256" key="1">
    <source>
        <dbReference type="ARBA" id="ARBA00006445"/>
    </source>
</evidence>
<dbReference type="GO" id="GO:1905786">
    <property type="term" value="P:positive regulation of anaphase-promoting complex-dependent catabolic process"/>
    <property type="evidence" value="ECO:0007669"/>
    <property type="project" value="TreeGrafter"/>
</dbReference>
<feature type="domain" description="CDC20/Fizzy WD40" evidence="7">
    <location>
        <begin position="2"/>
        <end position="211"/>
    </location>
</feature>
<comment type="similarity">
    <text evidence="1">Belongs to the WD repeat CDC20/Fizzy family.</text>
</comment>
<dbReference type="GO" id="GO:0005680">
    <property type="term" value="C:anaphase-promoting complex"/>
    <property type="evidence" value="ECO:0007669"/>
    <property type="project" value="TreeGrafter"/>
</dbReference>
<name>A0A1J8QEC0_9AGAM</name>
<dbReference type="PROSITE" id="PS00678">
    <property type="entry name" value="WD_REPEATS_1"/>
    <property type="match status" value="1"/>
</dbReference>
<feature type="region of interest" description="Disordered" evidence="6">
    <location>
        <begin position="59"/>
        <end position="81"/>
    </location>
</feature>
<dbReference type="GO" id="GO:0010997">
    <property type="term" value="F:anaphase-promoting complex binding"/>
    <property type="evidence" value="ECO:0007669"/>
    <property type="project" value="InterPro"/>
</dbReference>
<evidence type="ECO:0000256" key="4">
    <source>
        <dbReference type="ARBA" id="ARBA00023306"/>
    </source>
</evidence>
<accession>A0A1J8QEC0</accession>
<dbReference type="Pfam" id="PF24807">
    <property type="entry name" value="WD40_CDC20-Fz"/>
    <property type="match status" value="1"/>
</dbReference>
<evidence type="ECO:0000313" key="9">
    <source>
        <dbReference type="Proteomes" id="UP000183567"/>
    </source>
</evidence>
<organism evidence="8 9">
    <name type="scientific">Rhizopogon vesiculosus</name>
    <dbReference type="NCBI Taxonomy" id="180088"/>
    <lineage>
        <taxon>Eukaryota</taxon>
        <taxon>Fungi</taxon>
        <taxon>Dikarya</taxon>
        <taxon>Basidiomycota</taxon>
        <taxon>Agaricomycotina</taxon>
        <taxon>Agaricomycetes</taxon>
        <taxon>Agaricomycetidae</taxon>
        <taxon>Boletales</taxon>
        <taxon>Suillineae</taxon>
        <taxon>Rhizopogonaceae</taxon>
        <taxon>Rhizopogon</taxon>
    </lineage>
</organism>
<gene>
    <name evidence="8" type="ORF">AZE42_08983</name>
</gene>
<evidence type="ECO:0000256" key="2">
    <source>
        <dbReference type="ARBA" id="ARBA00022574"/>
    </source>
</evidence>
<evidence type="ECO:0000313" key="8">
    <source>
        <dbReference type="EMBL" id="OJA07746.1"/>
    </source>
</evidence>
<dbReference type="InterPro" id="IPR001680">
    <property type="entry name" value="WD40_rpt"/>
</dbReference>
<dbReference type="InterPro" id="IPR019775">
    <property type="entry name" value="WD40_repeat_CS"/>
</dbReference>
<dbReference type="PANTHER" id="PTHR19918">
    <property type="entry name" value="CELL DIVISION CYCLE 20 CDC20 FIZZY -RELATED"/>
    <property type="match status" value="1"/>
</dbReference>
<dbReference type="STRING" id="180088.A0A1J8QEC0"/>
<dbReference type="EMBL" id="LVVM01006565">
    <property type="protein sequence ID" value="OJA07746.1"/>
    <property type="molecule type" value="Genomic_DNA"/>
</dbReference>
<evidence type="ECO:0000256" key="3">
    <source>
        <dbReference type="ARBA" id="ARBA00022737"/>
    </source>
</evidence>
<keyword evidence="4" id="KW-0131">Cell cycle</keyword>
<dbReference type="Proteomes" id="UP000183567">
    <property type="component" value="Unassembled WGS sequence"/>
</dbReference>
<proteinExistence type="inferred from homology"/>
<dbReference type="InterPro" id="IPR036322">
    <property type="entry name" value="WD40_repeat_dom_sf"/>
</dbReference>
<evidence type="ECO:0000259" key="7">
    <source>
        <dbReference type="Pfam" id="PF24807"/>
    </source>
</evidence>